<keyword evidence="7" id="KW-0325">Glycoprotein</keyword>
<dbReference type="FunFam" id="3.20.20.80:FF:000039">
    <property type="entry name" value="Glucosidase, alpha neutral C"/>
    <property type="match status" value="1"/>
</dbReference>
<dbReference type="InterPro" id="IPR000322">
    <property type="entry name" value="Glyco_hydro_31_TIM"/>
</dbReference>
<dbReference type="InterPro" id="IPR025887">
    <property type="entry name" value="Glyco_hydro_31_N_dom"/>
</dbReference>
<dbReference type="Pfam" id="PF01055">
    <property type="entry name" value="Glyco_hydro_31_2nd"/>
    <property type="match status" value="1"/>
</dbReference>
<organism evidence="15 16">
    <name type="scientific">Catenaria anguillulae PL171</name>
    <dbReference type="NCBI Taxonomy" id="765915"/>
    <lineage>
        <taxon>Eukaryota</taxon>
        <taxon>Fungi</taxon>
        <taxon>Fungi incertae sedis</taxon>
        <taxon>Blastocladiomycota</taxon>
        <taxon>Blastocladiomycetes</taxon>
        <taxon>Blastocladiales</taxon>
        <taxon>Catenariaceae</taxon>
        <taxon>Catenaria</taxon>
    </lineage>
</organism>
<dbReference type="SUPFAM" id="SSF51011">
    <property type="entry name" value="Glycosyl hydrolase domain"/>
    <property type="match status" value="1"/>
</dbReference>
<comment type="similarity">
    <text evidence="3 10">Belongs to the glycosyl hydrolase 31 family.</text>
</comment>
<dbReference type="InterPro" id="IPR011013">
    <property type="entry name" value="Gal_mutarotase_sf_dom"/>
</dbReference>
<dbReference type="GO" id="GO:0006491">
    <property type="term" value="P:N-glycan processing"/>
    <property type="evidence" value="ECO:0007669"/>
    <property type="project" value="TreeGrafter"/>
</dbReference>
<sequence length="1034" mass="113259">MYLSNRVNHAHKFTTPRAMIKPPTMAMPRSRSRPHAAAAAAALALVAILVISFAPTALTVNRDEFKTCAQSGFCRRHRAHASLRVAHPDPASGPTWSIDPKSVDASQLSLGIWSARLISSASAADSPRLALTVSTLKSGAIRVQVADRQDPRVKEGKVVDVAGYALSHEPGRVEYKHEAAGSGSKDSVQLKVGDSKVDIKFSPFTIAVTGKDQPEAVVLNARNFFRFETGAPTSAPPTSSATTTTSDSAEVSPSPSSLSVADQWLAIDHDAAGSETWKSHTDAKPYGARSFGFDLQFAQTSHVYGLAEHASDFNLPSTRGEGARYTEPYRLYNLDVFEFELDSPMALYGSVPYLVTQGTHGSAGALVLSASEMWIDIERHADSLAAHWMTESSPLDLVLFTGPTLADVHTQYMHLAGYPTLPPLFATAYHQCRWNYNDEKDVKDVDAGFDEHDIPYDVLWLDIEHTDGKRYFTWDAAKFPTPQKMLDGVASKGRKMVTIVDPHIKVDSAYHVSSEASSKGLFVKRENEGEGAFNGHCWPGDSNWVDFLDKKAREWWAGLFKVDKYKGSTLDLFTWNDMNEPSVFGGPETTMPKTAKHVGGVEHRDVHNLYGMQQHRSTHLGHLQRTLSSASTPLSAIHRPFVLSRAFFTGTQRYGAIWTGDNDARWDHLASSTPMLLSLGVSGITFAGADVGGFFRNPDAELLARWYAAGAMQPFFRAHAHIDTKRREPWVYEEGKVKDAIRAAVRRRYRWLPYVYSTFFDAWSAGKPVVRPLVMEFGATDKRTWGVQEEYMLGDAVLCKAVTRPGATSEQVYLPSSGGAGAGWYDVGSPGEPWTYVPKGGKNVSVDVTALDTLPMFVKAGSVVVARERIRRSSAAGITDPLTVYIALDANGEAAGHVVVDDGKSFGVLGGAVVDVRMKMANGKFGAKLGLPKVSQYDSDKAVDGEWVSQKREINVDAKVRGEFLDKFGGVRVERLVIVATDDKAWSKVKRVQSGASATDSKERSWTVEKQGRMLVVKEPGFALRDSAWVLTIE</sequence>
<proteinExistence type="inferred from homology"/>
<dbReference type="InterPro" id="IPR013780">
    <property type="entry name" value="Glyco_hydro_b"/>
</dbReference>
<evidence type="ECO:0000256" key="9">
    <source>
        <dbReference type="ARBA" id="ARBA00042895"/>
    </source>
</evidence>
<dbReference type="Gene3D" id="2.60.40.1760">
    <property type="entry name" value="glycosyl hydrolase (family 31)"/>
    <property type="match status" value="1"/>
</dbReference>
<dbReference type="GO" id="GO:0005975">
    <property type="term" value="P:carbohydrate metabolic process"/>
    <property type="evidence" value="ECO:0007669"/>
    <property type="project" value="InterPro"/>
</dbReference>
<dbReference type="Proteomes" id="UP000193411">
    <property type="component" value="Unassembled WGS sequence"/>
</dbReference>
<comment type="caution">
    <text evidence="15">The sequence shown here is derived from an EMBL/GenBank/DDBJ whole genome shotgun (WGS) entry which is preliminary data.</text>
</comment>
<evidence type="ECO:0000256" key="1">
    <source>
        <dbReference type="ARBA" id="ARBA00004240"/>
    </source>
</evidence>
<comment type="subcellular location">
    <subcellularLocation>
        <location evidence="1">Endoplasmic reticulum</location>
    </subcellularLocation>
</comment>
<feature type="domain" description="Glycoside hydrolase family 31 TIM barrel" evidence="12">
    <location>
        <begin position="419"/>
        <end position="757"/>
    </location>
</feature>
<keyword evidence="8 10" id="KW-0326">Glycosidase</keyword>
<evidence type="ECO:0000256" key="4">
    <source>
        <dbReference type="ARBA" id="ARBA00022729"/>
    </source>
</evidence>
<evidence type="ECO:0000256" key="6">
    <source>
        <dbReference type="ARBA" id="ARBA00022824"/>
    </source>
</evidence>
<evidence type="ECO:0000259" key="14">
    <source>
        <dbReference type="Pfam" id="PF21365"/>
    </source>
</evidence>
<feature type="domain" description="Glycoside hydrolase family 31 N-terminal" evidence="13">
    <location>
        <begin position="131"/>
        <end position="376"/>
    </location>
</feature>
<dbReference type="InterPro" id="IPR048395">
    <property type="entry name" value="Glyco_hydro_31_C"/>
</dbReference>
<dbReference type="GO" id="GO:0090599">
    <property type="term" value="F:alpha-glucosidase activity"/>
    <property type="evidence" value="ECO:0007669"/>
    <property type="project" value="TreeGrafter"/>
</dbReference>
<keyword evidence="16" id="KW-1185">Reference proteome</keyword>
<dbReference type="STRING" id="765915.A0A1Y2HFE7"/>
<comment type="pathway">
    <text evidence="2">Glycan metabolism; N-glycan metabolism.</text>
</comment>
<name>A0A1Y2HFE7_9FUNG</name>
<keyword evidence="4" id="KW-0732">Signal</keyword>
<dbReference type="SUPFAM" id="SSF51445">
    <property type="entry name" value="(Trans)glycosidases"/>
    <property type="match status" value="1"/>
</dbReference>
<evidence type="ECO:0000256" key="10">
    <source>
        <dbReference type="RuleBase" id="RU361185"/>
    </source>
</evidence>
<evidence type="ECO:0000313" key="15">
    <source>
        <dbReference type="EMBL" id="ORZ33307.1"/>
    </source>
</evidence>
<reference evidence="15 16" key="1">
    <citation type="submission" date="2016-07" db="EMBL/GenBank/DDBJ databases">
        <title>Pervasive Adenine N6-methylation of Active Genes in Fungi.</title>
        <authorList>
            <consortium name="DOE Joint Genome Institute"/>
            <person name="Mondo S.J."/>
            <person name="Dannebaum R.O."/>
            <person name="Kuo R.C."/>
            <person name="Labutti K."/>
            <person name="Haridas S."/>
            <person name="Kuo A."/>
            <person name="Salamov A."/>
            <person name="Ahrendt S.R."/>
            <person name="Lipzen A."/>
            <person name="Sullivan W."/>
            <person name="Andreopoulos W.B."/>
            <person name="Clum A."/>
            <person name="Lindquist E."/>
            <person name="Daum C."/>
            <person name="Ramamoorthy G.K."/>
            <person name="Gryganskyi A."/>
            <person name="Culley D."/>
            <person name="Magnuson J.K."/>
            <person name="James T.Y."/>
            <person name="O'Malley M.A."/>
            <person name="Stajich J.E."/>
            <person name="Spatafora J.W."/>
            <person name="Visel A."/>
            <person name="Grigoriev I.V."/>
        </authorList>
    </citation>
    <scope>NUCLEOTIDE SEQUENCE [LARGE SCALE GENOMIC DNA]</scope>
    <source>
        <strain evidence="15 16">PL171</strain>
    </source>
</reference>
<dbReference type="PANTHER" id="PTHR22762:SF54">
    <property type="entry name" value="BCDNA.GH04962"/>
    <property type="match status" value="1"/>
</dbReference>
<dbReference type="Gene3D" id="2.60.40.1180">
    <property type="entry name" value="Golgi alpha-mannosidase II"/>
    <property type="match status" value="2"/>
</dbReference>
<dbReference type="CDD" id="cd14752">
    <property type="entry name" value="GH31_N"/>
    <property type="match status" value="1"/>
</dbReference>
<dbReference type="CDD" id="cd06603">
    <property type="entry name" value="GH31_GANC_GANAB_alpha"/>
    <property type="match status" value="1"/>
</dbReference>
<dbReference type="Pfam" id="PF21365">
    <property type="entry name" value="Glyco_hydro_31_3rd"/>
    <property type="match status" value="1"/>
</dbReference>
<accession>A0A1Y2HFE7</accession>
<keyword evidence="6" id="KW-0256">Endoplasmic reticulum</keyword>
<feature type="region of interest" description="Disordered" evidence="11">
    <location>
        <begin position="229"/>
        <end position="256"/>
    </location>
</feature>
<dbReference type="SUPFAM" id="SSF74650">
    <property type="entry name" value="Galactose mutarotase-like"/>
    <property type="match status" value="1"/>
</dbReference>
<dbReference type="EMBL" id="MCFL01000037">
    <property type="protein sequence ID" value="ORZ33307.1"/>
    <property type="molecule type" value="Genomic_DNA"/>
</dbReference>
<dbReference type="GO" id="GO:0017177">
    <property type="term" value="C:glucosidase II complex"/>
    <property type="evidence" value="ECO:0007669"/>
    <property type="project" value="TreeGrafter"/>
</dbReference>
<feature type="compositionally biased region" description="Low complexity" evidence="11">
    <location>
        <begin position="231"/>
        <end position="256"/>
    </location>
</feature>
<evidence type="ECO:0000259" key="12">
    <source>
        <dbReference type="Pfam" id="PF01055"/>
    </source>
</evidence>
<gene>
    <name evidence="15" type="ORF">BCR44DRAFT_1438714</name>
</gene>
<dbReference type="Pfam" id="PF13802">
    <property type="entry name" value="Gal_mutarotas_2"/>
    <property type="match status" value="1"/>
</dbReference>
<feature type="domain" description="Glycosyl hydrolase family 31 C-terminal" evidence="14">
    <location>
        <begin position="766"/>
        <end position="864"/>
    </location>
</feature>
<evidence type="ECO:0000259" key="13">
    <source>
        <dbReference type="Pfam" id="PF13802"/>
    </source>
</evidence>
<dbReference type="OrthoDB" id="3237269at2759"/>
<dbReference type="Gene3D" id="3.20.20.80">
    <property type="entry name" value="Glycosidases"/>
    <property type="match status" value="1"/>
</dbReference>
<protein>
    <recommendedName>
        <fullName evidence="9">Glucosidase II subunit alpha</fullName>
    </recommendedName>
</protein>
<evidence type="ECO:0000256" key="11">
    <source>
        <dbReference type="SAM" id="MobiDB-lite"/>
    </source>
</evidence>
<dbReference type="GO" id="GO:0030246">
    <property type="term" value="F:carbohydrate binding"/>
    <property type="evidence" value="ECO:0007669"/>
    <property type="project" value="InterPro"/>
</dbReference>
<evidence type="ECO:0000313" key="16">
    <source>
        <dbReference type="Proteomes" id="UP000193411"/>
    </source>
</evidence>
<keyword evidence="5 10" id="KW-0378">Hydrolase</keyword>
<dbReference type="PANTHER" id="PTHR22762">
    <property type="entry name" value="ALPHA-GLUCOSIDASE"/>
    <property type="match status" value="1"/>
</dbReference>
<evidence type="ECO:0000256" key="8">
    <source>
        <dbReference type="ARBA" id="ARBA00023295"/>
    </source>
</evidence>
<dbReference type="AlphaFoldDB" id="A0A1Y2HFE7"/>
<evidence type="ECO:0000256" key="2">
    <source>
        <dbReference type="ARBA" id="ARBA00004833"/>
    </source>
</evidence>
<evidence type="ECO:0000256" key="7">
    <source>
        <dbReference type="ARBA" id="ARBA00023180"/>
    </source>
</evidence>
<dbReference type="InterPro" id="IPR017853">
    <property type="entry name" value="GH"/>
</dbReference>
<evidence type="ECO:0000256" key="3">
    <source>
        <dbReference type="ARBA" id="ARBA00007806"/>
    </source>
</evidence>
<evidence type="ECO:0000256" key="5">
    <source>
        <dbReference type="ARBA" id="ARBA00022801"/>
    </source>
</evidence>